<protein>
    <recommendedName>
        <fullName evidence="2">Structural maintenance of chromosomes protein 5</fullName>
    </recommendedName>
</protein>
<dbReference type="PANTHER" id="PTHR45916">
    <property type="entry name" value="STRUCTURAL MAINTENANCE OF CHROMOSOMES PROTEIN 5"/>
    <property type="match status" value="1"/>
</dbReference>
<evidence type="ECO:0000256" key="2">
    <source>
        <dbReference type="ARBA" id="ARBA00018687"/>
    </source>
</evidence>
<comment type="similarity">
    <text evidence="1">Belongs to the SMC family. SMC5 subfamily.</text>
</comment>
<evidence type="ECO:0000256" key="4">
    <source>
        <dbReference type="SAM" id="Coils"/>
    </source>
</evidence>
<evidence type="ECO:0000256" key="1">
    <source>
        <dbReference type="ARBA" id="ARBA00010171"/>
    </source>
</evidence>
<feature type="coiled-coil region" evidence="4">
    <location>
        <begin position="338"/>
        <end position="365"/>
    </location>
</feature>
<proteinExistence type="inferred from homology"/>
<feature type="compositionally biased region" description="Basic and acidic residues" evidence="5">
    <location>
        <begin position="20"/>
        <end position="40"/>
    </location>
</feature>
<evidence type="ECO:0000256" key="5">
    <source>
        <dbReference type="SAM" id="MobiDB-lite"/>
    </source>
</evidence>
<feature type="compositionally biased region" description="Basic and acidic residues" evidence="5">
    <location>
        <begin position="477"/>
        <end position="488"/>
    </location>
</feature>
<dbReference type="GO" id="GO:0000724">
    <property type="term" value="P:double-strand break repair via homologous recombination"/>
    <property type="evidence" value="ECO:0007669"/>
    <property type="project" value="TreeGrafter"/>
</dbReference>
<dbReference type="WBParaSite" id="jg15557">
    <property type="protein sequence ID" value="jg15557"/>
    <property type="gene ID" value="jg15557"/>
</dbReference>
<evidence type="ECO:0000256" key="3">
    <source>
        <dbReference type="ARBA" id="ARBA00023054"/>
    </source>
</evidence>
<keyword evidence="3 4" id="KW-0175">Coiled coil</keyword>
<dbReference type="PANTHER" id="PTHR45916:SF1">
    <property type="entry name" value="STRUCTURAL MAINTENANCE OF CHROMOSOMES PROTEIN 5"/>
    <property type="match status" value="1"/>
</dbReference>
<dbReference type="GO" id="GO:0003697">
    <property type="term" value="F:single-stranded DNA binding"/>
    <property type="evidence" value="ECO:0007669"/>
    <property type="project" value="TreeGrafter"/>
</dbReference>
<dbReference type="InterPro" id="IPR027417">
    <property type="entry name" value="P-loop_NTPase"/>
</dbReference>
<dbReference type="AlphaFoldDB" id="A0A915D5D4"/>
<dbReference type="SUPFAM" id="SSF52540">
    <property type="entry name" value="P-loop containing nucleoside triphosphate hydrolases"/>
    <property type="match status" value="1"/>
</dbReference>
<reference evidence="7" key="1">
    <citation type="submission" date="2022-11" db="UniProtKB">
        <authorList>
            <consortium name="WormBaseParasite"/>
        </authorList>
    </citation>
    <scope>IDENTIFICATION</scope>
</reference>
<sequence>MKLEETKELVKAEKELLEAQRQKNPLESKIAKIKESRAKSESVISKAKHEQSQQSSKINQLLDSLSLGDRMAENAQEFNRVQRSFAEWDEEIAKTAAEKKTFMDLLARARSEVVHNPAFEQNTQQLNDVKKNVEKLERDWKTQIEQLHVRKNALVPNNAWRFRSAVFVPLLHMSVPSEENMRLLNNIIGIRDMGMFIFGCKEDEDLLLNSIKPRRVNTTIINRDMLAEFDGRRQLPEDMVRMGFGELACNLFDAPLPVRAHLCSCSMLDRIPIGGQKVDDNSEAIGQQIGRQYGVFLTNKCRVSVVFSKYNGQVSTKRSELRPNGPICEIHACKALDVDDEERKLQEAADMNNQQRIAYEEEKDRFEDLYRHHCAEKANKVMMLEDTLSRINARLEDSVAQKPNINAARAAFEERKKLLAKEAIMNLAKLATQINSHRLATRGFLFASTETSYFARKLTELEGQLENLQTSTSDIQAARDESRKSNEKLKREVSEFKKSLLDMINSEESRQKVTIDGLRATLEENEIPTDIDLIESQIAEERGRLDIGRCDGTQKDVEELAKKQKRLAREKISANYSRFFTGLGCQGEVRLEIPEDKYNISQYGITIYVKFRNETTLQPLTHQVQSGGERSVSTMLYLMALQDLCPVPFRCVDEINQGMDPENERKVFNMMVQLLSSGGQLSKTQYFLLTPKLLGGLEFNERVTVHIVHNGPALSNVEYWDPEKFLRSR</sequence>
<organism evidence="6 7">
    <name type="scientific">Ditylenchus dipsaci</name>
    <dbReference type="NCBI Taxonomy" id="166011"/>
    <lineage>
        <taxon>Eukaryota</taxon>
        <taxon>Metazoa</taxon>
        <taxon>Ecdysozoa</taxon>
        <taxon>Nematoda</taxon>
        <taxon>Chromadorea</taxon>
        <taxon>Rhabditida</taxon>
        <taxon>Tylenchina</taxon>
        <taxon>Tylenchomorpha</taxon>
        <taxon>Sphaerularioidea</taxon>
        <taxon>Anguinidae</taxon>
        <taxon>Anguininae</taxon>
        <taxon>Ditylenchus</taxon>
    </lineage>
</organism>
<evidence type="ECO:0000313" key="7">
    <source>
        <dbReference type="WBParaSite" id="jg15557"/>
    </source>
</evidence>
<dbReference type="GO" id="GO:0005634">
    <property type="term" value="C:nucleus"/>
    <property type="evidence" value="ECO:0007669"/>
    <property type="project" value="TreeGrafter"/>
</dbReference>
<dbReference type="GO" id="GO:0030915">
    <property type="term" value="C:Smc5-Smc6 complex"/>
    <property type="evidence" value="ECO:0007669"/>
    <property type="project" value="TreeGrafter"/>
</dbReference>
<name>A0A915D5D4_9BILA</name>
<feature type="region of interest" description="Disordered" evidence="5">
    <location>
        <begin position="469"/>
        <end position="488"/>
    </location>
</feature>
<accession>A0A915D5D4</accession>
<dbReference type="Gene3D" id="3.40.50.300">
    <property type="entry name" value="P-loop containing nucleotide triphosphate hydrolases"/>
    <property type="match status" value="1"/>
</dbReference>
<feature type="region of interest" description="Disordered" evidence="5">
    <location>
        <begin position="20"/>
        <end position="56"/>
    </location>
</feature>
<dbReference type="Proteomes" id="UP000887574">
    <property type="component" value="Unplaced"/>
</dbReference>
<keyword evidence="6" id="KW-1185">Reference proteome</keyword>
<feature type="coiled-coil region" evidence="4">
    <location>
        <begin position="119"/>
        <end position="146"/>
    </location>
</feature>
<evidence type="ECO:0000313" key="6">
    <source>
        <dbReference type="Proteomes" id="UP000887574"/>
    </source>
</evidence>